<evidence type="ECO:0000256" key="9">
    <source>
        <dbReference type="ARBA" id="ARBA00022982"/>
    </source>
</evidence>
<name>A0A4D6G109_9EUCA</name>
<keyword evidence="8" id="KW-1278">Translocase</keyword>
<evidence type="ECO:0000256" key="8">
    <source>
        <dbReference type="ARBA" id="ARBA00022967"/>
    </source>
</evidence>
<keyword evidence="9" id="KW-0249">Electron transport</keyword>
<dbReference type="EC" id="7.1.1.2" evidence="3"/>
<proteinExistence type="inferred from homology"/>
<evidence type="ECO:0000256" key="10">
    <source>
        <dbReference type="ARBA" id="ARBA00022989"/>
    </source>
</evidence>
<dbReference type="PANTHER" id="PTHR11435">
    <property type="entry name" value="NADH UBIQUINONE OXIDOREDUCTASE SUBUNIT ND6"/>
    <property type="match status" value="1"/>
</dbReference>
<keyword evidence="10 16" id="KW-1133">Transmembrane helix</keyword>
<keyword evidence="12 17" id="KW-0496">Mitochondrion</keyword>
<evidence type="ECO:0000256" key="7">
    <source>
        <dbReference type="ARBA" id="ARBA00022692"/>
    </source>
</evidence>
<geneLocation type="mitochondrion" evidence="17"/>
<evidence type="ECO:0000256" key="2">
    <source>
        <dbReference type="ARBA" id="ARBA00005698"/>
    </source>
</evidence>
<comment type="subcellular location">
    <subcellularLocation>
        <location evidence="1">Mitochondrion membrane</location>
        <topology evidence="1">Multi-pass membrane protein</topology>
    </subcellularLocation>
</comment>
<dbReference type="AlphaFoldDB" id="A0A4D6G109"/>
<evidence type="ECO:0000256" key="6">
    <source>
        <dbReference type="ARBA" id="ARBA00022660"/>
    </source>
</evidence>
<reference evidence="17" key="1">
    <citation type="journal article" date="2019" name="Mitochondrial DNA Part B Resour">
        <title>The complete mitochondrial genome of red-clawed crab Chiromantes haematochir (Sesarmidae: Grapsidae).</title>
        <authorList>
            <person name="Li Q."/>
            <person name="Xu C."/>
            <person name="Wang C."/>
            <person name="Liu G."/>
        </authorList>
    </citation>
    <scope>NUCLEOTIDE SEQUENCE</scope>
</reference>
<dbReference type="RefSeq" id="YP_009626854.1">
    <property type="nucleotide sequence ID" value="NC_042142.1"/>
</dbReference>
<feature type="transmembrane region" description="Helical" evidence="16">
    <location>
        <begin position="30"/>
        <end position="48"/>
    </location>
</feature>
<keyword evidence="5" id="KW-0813">Transport</keyword>
<feature type="transmembrane region" description="Helical" evidence="16">
    <location>
        <begin position="55"/>
        <end position="72"/>
    </location>
</feature>
<keyword evidence="11" id="KW-0520">NAD</keyword>
<dbReference type="PANTHER" id="PTHR11435:SF1">
    <property type="entry name" value="NADH-UBIQUINONE OXIDOREDUCTASE CHAIN 6"/>
    <property type="match status" value="1"/>
</dbReference>
<accession>A0A4D6G109</accession>
<keyword evidence="6" id="KW-0679">Respiratory chain</keyword>
<evidence type="ECO:0000256" key="14">
    <source>
        <dbReference type="ARBA" id="ARBA00031019"/>
    </source>
</evidence>
<organism evidence="17">
    <name type="scientific">Chiromantes haematocheir</name>
    <dbReference type="NCBI Taxonomy" id="151164"/>
    <lineage>
        <taxon>Eukaryota</taxon>
        <taxon>Metazoa</taxon>
        <taxon>Ecdysozoa</taxon>
        <taxon>Arthropoda</taxon>
        <taxon>Crustacea</taxon>
        <taxon>Multicrustacea</taxon>
        <taxon>Malacostraca</taxon>
        <taxon>Eumalacostraca</taxon>
        <taxon>Eucarida</taxon>
        <taxon>Decapoda</taxon>
        <taxon>Pleocyemata</taxon>
        <taxon>Brachyura</taxon>
        <taxon>Eubrachyura</taxon>
        <taxon>Grapsoidea</taxon>
        <taxon>Sesarmidae</taxon>
        <taxon>Chiromantes</taxon>
    </lineage>
</organism>
<dbReference type="EMBL" id="MH457175">
    <property type="protein sequence ID" value="QCB91522.1"/>
    <property type="molecule type" value="Genomic_DNA"/>
</dbReference>
<evidence type="ECO:0000256" key="16">
    <source>
        <dbReference type="SAM" id="Phobius"/>
    </source>
</evidence>
<dbReference type="CTD" id="4541"/>
<keyword evidence="13 16" id="KW-0472">Membrane</keyword>
<dbReference type="GO" id="GO:0008137">
    <property type="term" value="F:NADH dehydrogenase (ubiquinone) activity"/>
    <property type="evidence" value="ECO:0007669"/>
    <property type="project" value="UniProtKB-EC"/>
</dbReference>
<feature type="transmembrane region" description="Helical" evidence="16">
    <location>
        <begin position="128"/>
        <end position="151"/>
    </location>
</feature>
<evidence type="ECO:0000313" key="17">
    <source>
        <dbReference type="EMBL" id="QCB91522.1"/>
    </source>
</evidence>
<sequence length="167" mass="19528">MLMLTIPLLFTFSVLFTQLSHPLAMGLTLLIQTILISFTVGISTYSFWFSYILRLVFLGGMLVLFIYVASLASNESFYFPNSLLFTFFNMFYISFFFLFMHPFLILNSSSLQTSSFKLLMSTPFIINWIYKTPSMIFTIFIICYLLLMMNIEEKITIFFMGPLRLLQ</sequence>
<dbReference type="GO" id="GO:0031966">
    <property type="term" value="C:mitochondrial membrane"/>
    <property type="evidence" value="ECO:0007669"/>
    <property type="project" value="UniProtKB-SubCell"/>
</dbReference>
<dbReference type="GeneID" id="40135811"/>
<evidence type="ECO:0000256" key="11">
    <source>
        <dbReference type="ARBA" id="ARBA00023027"/>
    </source>
</evidence>
<evidence type="ECO:0000256" key="12">
    <source>
        <dbReference type="ARBA" id="ARBA00023128"/>
    </source>
</evidence>
<comment type="catalytic activity">
    <reaction evidence="15">
        <text>a ubiquinone + NADH + 5 H(+)(in) = a ubiquinol + NAD(+) + 4 H(+)(out)</text>
        <dbReference type="Rhea" id="RHEA:29091"/>
        <dbReference type="Rhea" id="RHEA-COMP:9565"/>
        <dbReference type="Rhea" id="RHEA-COMP:9566"/>
        <dbReference type="ChEBI" id="CHEBI:15378"/>
        <dbReference type="ChEBI" id="CHEBI:16389"/>
        <dbReference type="ChEBI" id="CHEBI:17976"/>
        <dbReference type="ChEBI" id="CHEBI:57540"/>
        <dbReference type="ChEBI" id="CHEBI:57945"/>
        <dbReference type="EC" id="7.1.1.2"/>
    </reaction>
</comment>
<comment type="similarity">
    <text evidence="2">Belongs to the complex I subunit 6 family.</text>
</comment>
<evidence type="ECO:0000256" key="15">
    <source>
        <dbReference type="ARBA" id="ARBA00049551"/>
    </source>
</evidence>
<dbReference type="InterPro" id="IPR050269">
    <property type="entry name" value="ComplexI_Subunit6"/>
</dbReference>
<gene>
    <name evidence="17" type="primary">ND6</name>
</gene>
<evidence type="ECO:0000256" key="1">
    <source>
        <dbReference type="ARBA" id="ARBA00004225"/>
    </source>
</evidence>
<evidence type="ECO:0000256" key="13">
    <source>
        <dbReference type="ARBA" id="ARBA00023136"/>
    </source>
</evidence>
<protein>
    <recommendedName>
        <fullName evidence="4">NADH-ubiquinone oxidoreductase chain 6</fullName>
        <ecNumber evidence="3">7.1.1.2</ecNumber>
    </recommendedName>
    <alternativeName>
        <fullName evidence="14">NADH dehydrogenase subunit 6</fullName>
    </alternativeName>
</protein>
<feature type="transmembrane region" description="Helical" evidence="16">
    <location>
        <begin position="84"/>
        <end position="107"/>
    </location>
</feature>
<evidence type="ECO:0000256" key="3">
    <source>
        <dbReference type="ARBA" id="ARBA00012944"/>
    </source>
</evidence>
<evidence type="ECO:0000256" key="5">
    <source>
        <dbReference type="ARBA" id="ARBA00022448"/>
    </source>
</evidence>
<evidence type="ECO:0000256" key="4">
    <source>
        <dbReference type="ARBA" id="ARBA00021095"/>
    </source>
</evidence>
<keyword evidence="7 16" id="KW-0812">Transmembrane</keyword>